<protein>
    <submittedName>
        <fullName evidence="12">Nucleotidyl transferase</fullName>
    </submittedName>
</protein>
<dbReference type="PANTHER" id="PTHR43584:SF8">
    <property type="entry name" value="N-ACETYLMURAMATE ALPHA-1-PHOSPHATE URIDYLYLTRANSFERASE"/>
    <property type="match status" value="1"/>
</dbReference>
<accession>A0A081BNZ4</accession>
<dbReference type="SUPFAM" id="SSF51161">
    <property type="entry name" value="Trimeric LpxA-like enzymes"/>
    <property type="match status" value="1"/>
</dbReference>
<comment type="catalytic activity">
    <reaction evidence="9">
        <text>alpha-D-glucosamine 1-phosphate + acetyl-CoA = N-acetyl-alpha-D-glucosamine 1-phosphate + CoA + H(+)</text>
        <dbReference type="Rhea" id="RHEA:13725"/>
        <dbReference type="ChEBI" id="CHEBI:15378"/>
        <dbReference type="ChEBI" id="CHEBI:57287"/>
        <dbReference type="ChEBI" id="CHEBI:57288"/>
        <dbReference type="ChEBI" id="CHEBI:57776"/>
        <dbReference type="ChEBI" id="CHEBI:58516"/>
        <dbReference type="EC" id="2.3.1.157"/>
    </reaction>
</comment>
<comment type="similarity">
    <text evidence="4">In the N-terminal section; belongs to the N-acetylglucosamine-1-phosphate uridyltransferase family.</text>
</comment>
<dbReference type="UniPathway" id="UPA00113">
    <property type="reaction ID" value="UER00532"/>
</dbReference>
<name>A0A081BNZ4_9BACT</name>
<evidence type="ECO:0000256" key="10">
    <source>
        <dbReference type="ARBA" id="ARBA00048493"/>
    </source>
</evidence>
<dbReference type="SUPFAM" id="SSF53448">
    <property type="entry name" value="Nucleotide-diphospho-sugar transferases"/>
    <property type="match status" value="1"/>
</dbReference>
<keyword evidence="5 12" id="KW-0808">Transferase</keyword>
<evidence type="ECO:0000256" key="8">
    <source>
        <dbReference type="ARBA" id="ARBA00023315"/>
    </source>
</evidence>
<evidence type="ECO:0000256" key="2">
    <source>
        <dbReference type="ARBA" id="ARBA00005208"/>
    </source>
</evidence>
<comment type="similarity">
    <text evidence="3">In the C-terminal section; belongs to the transferase hexapeptide repeat family.</text>
</comment>
<evidence type="ECO:0000256" key="9">
    <source>
        <dbReference type="ARBA" id="ARBA00048247"/>
    </source>
</evidence>
<dbReference type="GO" id="GO:0003977">
    <property type="term" value="F:UDP-N-acetylglucosamine diphosphorylase activity"/>
    <property type="evidence" value="ECO:0007669"/>
    <property type="project" value="UniProtKB-EC"/>
</dbReference>
<dbReference type="Pfam" id="PF00483">
    <property type="entry name" value="NTP_transferase"/>
    <property type="match status" value="1"/>
</dbReference>
<proteinExistence type="inferred from homology"/>
<dbReference type="InterPro" id="IPR029044">
    <property type="entry name" value="Nucleotide-diphossugar_trans"/>
</dbReference>
<dbReference type="NCBIfam" id="TIGR03992">
    <property type="entry name" value="Arch_glmU"/>
    <property type="match status" value="1"/>
</dbReference>
<sequence>MLQTVIMAAGKSTRTYPLTLTKPKPLLRIANKPILAHQLDLFLGLIDEAILIVGYKHEMIREEFGESYRGIALRYVEQREQLGTGHAAMQVEPYIKDRFVLMNGDDLYAKEDLGALLNYRYALLAQEVENPHLYGVLTVQDGLVKDVVEKPEHPLSNLTSVGMYLFDRGIFEMLKQIPRSPRGEYEVTDAVKQLARTEELHYHVSPGLWMPVGFPWSVLTANDFLLQRRPPQGIEGTIEPHVNITGNLSLGAGSVIRSGTHIQGNLCVGENTIIGPNCHIRGNTSIGDHCMITGSNSLINSVIGAHVRVAPFCQISHTVIGDGVLVHSGLVTMSEPMETPTVTSVIKGIPVNSAREQFGAVFASGVIVQPHVVTFPGVKVAPETLITAGTVVKEDL</sequence>
<dbReference type="InterPro" id="IPR011004">
    <property type="entry name" value="Trimer_LpxA-like_sf"/>
</dbReference>
<feature type="domain" description="Nucleotidyl transferase" evidence="11">
    <location>
        <begin position="4"/>
        <end position="227"/>
    </location>
</feature>
<dbReference type="InterPro" id="IPR050065">
    <property type="entry name" value="GlmU-like"/>
</dbReference>
<evidence type="ECO:0000259" key="11">
    <source>
        <dbReference type="Pfam" id="PF00483"/>
    </source>
</evidence>
<dbReference type="PANTHER" id="PTHR43584">
    <property type="entry name" value="NUCLEOTIDYL TRANSFERASE"/>
    <property type="match status" value="1"/>
</dbReference>
<dbReference type="InterPro" id="IPR023915">
    <property type="entry name" value="Bifunctiontional_GlmU_arc-type"/>
</dbReference>
<gene>
    <name evidence="12" type="ORF">U14_03359</name>
</gene>
<comment type="pathway">
    <text evidence="2">Nucleotide-sugar biosynthesis; UDP-N-acetyl-alpha-D-glucosamine biosynthesis; UDP-N-acetyl-alpha-D-glucosamine from N-acetyl-alpha-D-glucosamine 1-phosphate: step 1/1.</text>
</comment>
<comment type="pathway">
    <text evidence="1">Nucleotide-sugar biosynthesis; UDP-N-acetyl-alpha-D-glucosamine biosynthesis; N-acetyl-alpha-D-glucosamine 1-phosphate from alpha-D-glucosamine 6-phosphate (route II): step 2/2.</text>
</comment>
<evidence type="ECO:0000313" key="12">
    <source>
        <dbReference type="EMBL" id="GAK52110.1"/>
    </source>
</evidence>
<dbReference type="Proteomes" id="UP000030700">
    <property type="component" value="Unassembled WGS sequence"/>
</dbReference>
<keyword evidence="8" id="KW-0012">Acyltransferase</keyword>
<dbReference type="Gene3D" id="3.90.550.10">
    <property type="entry name" value="Spore Coat Polysaccharide Biosynthesis Protein SpsA, Chain A"/>
    <property type="match status" value="1"/>
</dbReference>
<dbReference type="Pfam" id="PF00132">
    <property type="entry name" value="Hexapep"/>
    <property type="match status" value="1"/>
</dbReference>
<dbReference type="GO" id="GO:0019134">
    <property type="term" value="F:glucosamine-1-phosphate N-acetyltransferase activity"/>
    <property type="evidence" value="ECO:0007669"/>
    <property type="project" value="UniProtKB-EC"/>
</dbReference>
<evidence type="ECO:0000256" key="4">
    <source>
        <dbReference type="ARBA" id="ARBA00007947"/>
    </source>
</evidence>
<organism evidence="12">
    <name type="scientific">Candidatus Moduliflexus flocculans</name>
    <dbReference type="NCBI Taxonomy" id="1499966"/>
    <lineage>
        <taxon>Bacteria</taxon>
        <taxon>Candidatus Moduliflexota</taxon>
        <taxon>Candidatus Moduliflexia</taxon>
        <taxon>Candidatus Moduliflexales</taxon>
        <taxon>Candidatus Moduliflexaceae</taxon>
    </lineage>
</organism>
<evidence type="ECO:0000256" key="6">
    <source>
        <dbReference type="ARBA" id="ARBA00022695"/>
    </source>
</evidence>
<dbReference type="AlphaFoldDB" id="A0A081BNZ4"/>
<evidence type="ECO:0000313" key="13">
    <source>
        <dbReference type="Proteomes" id="UP000030700"/>
    </source>
</evidence>
<dbReference type="HOGENOM" id="CLU_029499_0_1_0"/>
<comment type="catalytic activity">
    <reaction evidence="10">
        <text>N-acetyl-alpha-D-glucosamine 1-phosphate + UTP + H(+) = UDP-N-acetyl-alpha-D-glucosamine + diphosphate</text>
        <dbReference type="Rhea" id="RHEA:13509"/>
        <dbReference type="ChEBI" id="CHEBI:15378"/>
        <dbReference type="ChEBI" id="CHEBI:33019"/>
        <dbReference type="ChEBI" id="CHEBI:46398"/>
        <dbReference type="ChEBI" id="CHEBI:57705"/>
        <dbReference type="ChEBI" id="CHEBI:57776"/>
        <dbReference type="EC" id="2.7.7.23"/>
    </reaction>
</comment>
<dbReference type="Gene3D" id="2.160.10.10">
    <property type="entry name" value="Hexapeptide repeat proteins"/>
    <property type="match status" value="1"/>
</dbReference>
<keyword evidence="7" id="KW-0511">Multifunctional enzyme</keyword>
<dbReference type="CDD" id="cd04181">
    <property type="entry name" value="NTP_transferase"/>
    <property type="match status" value="1"/>
</dbReference>
<keyword evidence="13" id="KW-1185">Reference proteome</keyword>
<evidence type="ECO:0000256" key="1">
    <source>
        <dbReference type="ARBA" id="ARBA00005166"/>
    </source>
</evidence>
<dbReference type="EMBL" id="DF820458">
    <property type="protein sequence ID" value="GAK52110.1"/>
    <property type="molecule type" value="Genomic_DNA"/>
</dbReference>
<dbReference type="STRING" id="1499966.U14_03359"/>
<dbReference type="InterPro" id="IPR005835">
    <property type="entry name" value="NTP_transferase_dom"/>
</dbReference>
<reference evidence="12" key="1">
    <citation type="journal article" date="2015" name="PeerJ">
        <title>First genomic representation of candidate bacterial phylum KSB3 points to enhanced environmental sensing as a trigger of wastewater bulking.</title>
        <authorList>
            <person name="Sekiguchi Y."/>
            <person name="Ohashi A."/>
            <person name="Parks D.H."/>
            <person name="Yamauchi T."/>
            <person name="Tyson G.W."/>
            <person name="Hugenholtz P."/>
        </authorList>
    </citation>
    <scope>NUCLEOTIDE SEQUENCE [LARGE SCALE GENOMIC DNA]</scope>
</reference>
<keyword evidence="6" id="KW-0548">Nucleotidyltransferase</keyword>
<evidence type="ECO:0000256" key="7">
    <source>
        <dbReference type="ARBA" id="ARBA00023268"/>
    </source>
</evidence>
<dbReference type="GO" id="GO:0006048">
    <property type="term" value="P:UDP-N-acetylglucosamine biosynthetic process"/>
    <property type="evidence" value="ECO:0007669"/>
    <property type="project" value="UniProtKB-UniPathway"/>
</dbReference>
<dbReference type="InterPro" id="IPR001451">
    <property type="entry name" value="Hexapep"/>
</dbReference>
<evidence type="ECO:0000256" key="3">
    <source>
        <dbReference type="ARBA" id="ARBA00007707"/>
    </source>
</evidence>
<evidence type="ECO:0000256" key="5">
    <source>
        <dbReference type="ARBA" id="ARBA00022679"/>
    </source>
</evidence>